<dbReference type="RefSeq" id="WP_344597257.1">
    <property type="nucleotide sequence ID" value="NZ_BAAARW010000039.1"/>
</dbReference>
<organism evidence="1 2">
    <name type="scientific">Actinomadura vinacea</name>
    <dbReference type="NCBI Taxonomy" id="115336"/>
    <lineage>
        <taxon>Bacteria</taxon>
        <taxon>Bacillati</taxon>
        <taxon>Actinomycetota</taxon>
        <taxon>Actinomycetes</taxon>
        <taxon>Streptosporangiales</taxon>
        <taxon>Thermomonosporaceae</taxon>
        <taxon>Actinomadura</taxon>
    </lineage>
</organism>
<gene>
    <name evidence="1" type="ORF">GCM10010191_85860</name>
</gene>
<dbReference type="EMBL" id="BAAARW010000039">
    <property type="protein sequence ID" value="GAA2453917.1"/>
    <property type="molecule type" value="Genomic_DNA"/>
</dbReference>
<sequence length="213" mass="22274">MTGDGLVTREAARAELGLALDPVLSPDAAAWLGLARESVSGDPAAAAVLLPAVGRRCGRGPLPAPPGWSVDDAARVTLLLALPCTGEPLAARLADLYRFGDAHERRGVLRSLDALGAEVGHAALPLLHDALRSNDSRLVAAALGPYAAARLTGHAWRQAVLKCVFTGVPLALVAGLDERADAELARMMTDFARERTAAGRDVPPDVARFLEVR</sequence>
<name>A0ABN3KAK9_9ACTN</name>
<evidence type="ECO:0000313" key="2">
    <source>
        <dbReference type="Proteomes" id="UP001501231"/>
    </source>
</evidence>
<protein>
    <submittedName>
        <fullName evidence="1">EboA domain-containing protein</fullName>
    </submittedName>
</protein>
<evidence type="ECO:0000313" key="1">
    <source>
        <dbReference type="EMBL" id="GAA2453917.1"/>
    </source>
</evidence>
<dbReference type="NCBIfam" id="NF035938">
    <property type="entry name" value="EboA_domain"/>
    <property type="match status" value="1"/>
</dbReference>
<proteinExistence type="predicted"/>
<accession>A0ABN3KAK9</accession>
<dbReference type="InterPro" id="IPR047715">
    <property type="entry name" value="EboA_dom"/>
</dbReference>
<dbReference type="Proteomes" id="UP001501231">
    <property type="component" value="Unassembled WGS sequence"/>
</dbReference>
<comment type="caution">
    <text evidence="1">The sequence shown here is derived from an EMBL/GenBank/DDBJ whole genome shotgun (WGS) entry which is preliminary data.</text>
</comment>
<keyword evidence="2" id="KW-1185">Reference proteome</keyword>
<reference evidence="1 2" key="1">
    <citation type="journal article" date="2019" name="Int. J. Syst. Evol. Microbiol.">
        <title>The Global Catalogue of Microorganisms (GCM) 10K type strain sequencing project: providing services to taxonomists for standard genome sequencing and annotation.</title>
        <authorList>
            <consortium name="The Broad Institute Genomics Platform"/>
            <consortium name="The Broad Institute Genome Sequencing Center for Infectious Disease"/>
            <person name="Wu L."/>
            <person name="Ma J."/>
        </authorList>
    </citation>
    <scope>NUCLEOTIDE SEQUENCE [LARGE SCALE GENOMIC DNA]</scope>
    <source>
        <strain evidence="1 2">JCM 3325</strain>
    </source>
</reference>